<sequence length="280" mass="32540">MAEVKEDDVPPLEDLSDIITKFSPLNLKNSYKTNEYLEASDNENDSRTKKINTLLQAPTPKKTFKSEDVKNEKTSYCGFKKGFLLKEDKSMKKVIEVKKENVEDKNIIKEVQSAMFKQKNSTDWITDDLLEKISAHPTLSKQFFDPRFGQIISQFQKNPNDLMAIYKNDAEVLQFIREFSILMSNHFINLAKKEDRQKKIENKNKIVIEESIHQRFDDEEVNKILSNPEMVSVLQCKEIQQLFFHLKSNPVKAQKLLNSANSDMRYKIQKLVDAGLLQIS</sequence>
<dbReference type="Gene3D" id="1.10.260.100">
    <property type="match status" value="2"/>
</dbReference>
<protein>
    <submittedName>
        <fullName evidence="2">Uncharacterized protein LOC105847469 isoform X1</fullName>
    </submittedName>
</protein>
<keyword evidence="1" id="KW-1185">Reference proteome</keyword>
<accession>A0ABM4CD51</accession>
<organism evidence="1 2">
    <name type="scientific">Hydra vulgaris</name>
    <name type="common">Hydra</name>
    <name type="synonym">Hydra attenuata</name>
    <dbReference type="NCBI Taxonomy" id="6087"/>
    <lineage>
        <taxon>Eukaryota</taxon>
        <taxon>Metazoa</taxon>
        <taxon>Cnidaria</taxon>
        <taxon>Hydrozoa</taxon>
        <taxon>Hydroidolina</taxon>
        <taxon>Anthoathecata</taxon>
        <taxon>Aplanulata</taxon>
        <taxon>Hydridae</taxon>
        <taxon>Hydra</taxon>
    </lineage>
</organism>
<proteinExistence type="predicted"/>
<dbReference type="GeneID" id="105847469"/>
<evidence type="ECO:0000313" key="1">
    <source>
        <dbReference type="Proteomes" id="UP001652625"/>
    </source>
</evidence>
<gene>
    <name evidence="2" type="primary">LOC105847469</name>
</gene>
<reference evidence="2" key="1">
    <citation type="submission" date="2025-08" db="UniProtKB">
        <authorList>
            <consortium name="RefSeq"/>
        </authorList>
    </citation>
    <scope>IDENTIFICATION</scope>
</reference>
<dbReference type="RefSeq" id="XP_065659589.1">
    <property type="nucleotide sequence ID" value="XM_065803517.1"/>
</dbReference>
<dbReference type="Proteomes" id="UP001652625">
    <property type="component" value="Chromosome 08"/>
</dbReference>
<name>A0ABM4CD51_HYDVU</name>
<evidence type="ECO:0000313" key="2">
    <source>
        <dbReference type="RefSeq" id="XP_065659589.1"/>
    </source>
</evidence>